<dbReference type="EMBL" id="AMZH03027410">
    <property type="protein sequence ID" value="RRT34163.1"/>
    <property type="molecule type" value="Genomic_DNA"/>
</dbReference>
<name>A0A426X3V0_ENSVE</name>
<dbReference type="PANTHER" id="PTHR37197:SF2">
    <property type="entry name" value="F19K23.17 PROTEIN"/>
    <property type="match status" value="1"/>
</dbReference>
<reference evidence="3 4" key="1">
    <citation type="journal article" date="2014" name="Agronomy (Basel)">
        <title>A Draft Genome Sequence for Ensete ventricosum, the Drought-Tolerant Tree Against Hunger.</title>
        <authorList>
            <person name="Harrison J."/>
            <person name="Moore K.A."/>
            <person name="Paszkiewicz K."/>
            <person name="Jones T."/>
            <person name="Grant M."/>
            <person name="Ambacheew D."/>
            <person name="Muzemil S."/>
            <person name="Studholme D.J."/>
        </authorList>
    </citation>
    <scope>NUCLEOTIDE SEQUENCE [LARGE SCALE GENOMIC DNA]</scope>
</reference>
<dbReference type="AlphaFoldDB" id="A0A426X3V0"/>
<evidence type="ECO:0000259" key="2">
    <source>
        <dbReference type="Pfam" id="PF25286"/>
    </source>
</evidence>
<proteinExistence type="predicted"/>
<evidence type="ECO:0000313" key="4">
    <source>
        <dbReference type="Proteomes" id="UP000287651"/>
    </source>
</evidence>
<evidence type="ECO:0000256" key="1">
    <source>
        <dbReference type="SAM" id="Phobius"/>
    </source>
</evidence>
<comment type="caution">
    <text evidence="3">The sequence shown here is derived from an EMBL/GenBank/DDBJ whole genome shotgun (WGS) entry which is preliminary data.</text>
</comment>
<feature type="transmembrane region" description="Helical" evidence="1">
    <location>
        <begin position="52"/>
        <end position="69"/>
    </location>
</feature>
<dbReference type="InterPro" id="IPR057198">
    <property type="entry name" value="DUF7876"/>
</dbReference>
<organism evidence="3 4">
    <name type="scientific">Ensete ventricosum</name>
    <name type="common">Abyssinian banana</name>
    <name type="synonym">Musa ensete</name>
    <dbReference type="NCBI Taxonomy" id="4639"/>
    <lineage>
        <taxon>Eukaryota</taxon>
        <taxon>Viridiplantae</taxon>
        <taxon>Streptophyta</taxon>
        <taxon>Embryophyta</taxon>
        <taxon>Tracheophyta</taxon>
        <taxon>Spermatophyta</taxon>
        <taxon>Magnoliopsida</taxon>
        <taxon>Liliopsida</taxon>
        <taxon>Zingiberales</taxon>
        <taxon>Musaceae</taxon>
        <taxon>Ensete</taxon>
    </lineage>
</organism>
<gene>
    <name evidence="3" type="ORF">B296_00051734</name>
</gene>
<dbReference type="Pfam" id="PF25286">
    <property type="entry name" value="DUF7876"/>
    <property type="match status" value="1"/>
</dbReference>
<keyword evidence="1" id="KW-0812">Transmembrane</keyword>
<sequence length="161" mass="18231">MSLRIGSKEGHSDCCVAVRSKEKFIILCQLKPCINGKDFVLSLQMLIIQGEWHVVLIFVLLFLMCYHRLPVKTLQLEQMAVMGSAEEPSVVASRMRLAFSTLEVCGWSVLSGHEFDLSVVRYVTQVSAILHDGNLLGDMSTQFPLKFLNDSSFHFKSFRRC</sequence>
<evidence type="ECO:0000313" key="3">
    <source>
        <dbReference type="EMBL" id="RRT34163.1"/>
    </source>
</evidence>
<protein>
    <recommendedName>
        <fullName evidence="2">DUF7876 domain-containing protein</fullName>
    </recommendedName>
</protein>
<dbReference type="Proteomes" id="UP000287651">
    <property type="component" value="Unassembled WGS sequence"/>
</dbReference>
<feature type="domain" description="DUF7876" evidence="2">
    <location>
        <begin position="52"/>
        <end position="104"/>
    </location>
</feature>
<keyword evidence="1" id="KW-0472">Membrane</keyword>
<keyword evidence="1" id="KW-1133">Transmembrane helix</keyword>
<accession>A0A426X3V0</accession>
<dbReference type="PANTHER" id="PTHR37197">
    <property type="entry name" value="F19K23.17 PROTEIN"/>
    <property type="match status" value="1"/>
</dbReference>